<proteinExistence type="predicted"/>
<dbReference type="Proteomes" id="UP000474630">
    <property type="component" value="Chromosome"/>
</dbReference>
<dbReference type="GO" id="GO:0016811">
    <property type="term" value="F:hydrolase activity, acting on carbon-nitrogen (but not peptide) bonds, in linear amides"/>
    <property type="evidence" value="ECO:0007669"/>
    <property type="project" value="TreeGrafter"/>
</dbReference>
<dbReference type="InterPro" id="IPR003737">
    <property type="entry name" value="GlcNAc_PI_deacetylase-related"/>
</dbReference>
<protein>
    <submittedName>
        <fullName evidence="1">PIG-L family deacetylase</fullName>
    </submittedName>
</protein>
<dbReference type="RefSeq" id="WP_163348235.1">
    <property type="nucleotide sequence ID" value="NZ_CP048409.1"/>
</dbReference>
<evidence type="ECO:0000313" key="1">
    <source>
        <dbReference type="EMBL" id="QIA09263.1"/>
    </source>
</evidence>
<reference evidence="1 2" key="1">
    <citation type="submission" date="2020-02" db="EMBL/GenBank/DDBJ databases">
        <title>Genome sequencing for Draconibacterium sp. strain M1.</title>
        <authorList>
            <person name="Park S.-J."/>
        </authorList>
    </citation>
    <scope>NUCLEOTIDE SEQUENCE [LARGE SCALE GENOMIC DNA]</scope>
    <source>
        <strain evidence="1 2">M1</strain>
    </source>
</reference>
<dbReference type="EMBL" id="CP048409">
    <property type="protein sequence ID" value="QIA09263.1"/>
    <property type="molecule type" value="Genomic_DNA"/>
</dbReference>
<dbReference type="AlphaFoldDB" id="A0A6C0RI94"/>
<accession>A0A6C0RI94</accession>
<dbReference type="InterPro" id="IPR024078">
    <property type="entry name" value="LmbE-like_dom_sf"/>
</dbReference>
<dbReference type="KEGG" id="drc:G0Q07_16780"/>
<evidence type="ECO:0000313" key="2">
    <source>
        <dbReference type="Proteomes" id="UP000474630"/>
    </source>
</evidence>
<dbReference type="PANTHER" id="PTHR12993:SF11">
    <property type="entry name" value="N-ACETYLGLUCOSAMINYL-PHOSPHATIDYLINOSITOL DE-N-ACETYLASE"/>
    <property type="match status" value="1"/>
</dbReference>
<gene>
    <name evidence="1" type="ORF">G0Q07_16780</name>
</gene>
<keyword evidence="2" id="KW-1185">Reference proteome</keyword>
<sequence>MKKLKLLLKTVLILFIIACVLFFGFRSYLFSDDVQFTKSITEQLQSKKVMIVFAHPDDESYTTELLLDAEKEGIETALLTFTPGDAGTQMPQVCQQQFLGDVRKAEVYKSGYMLGIDYQKVFDYGDGTLKDQSLPLLIDDIEKELEEFKPDLIVTFWPESGMTMHPDHMTIGKATQQAFATYQKNNSKYNAKLAYTIMPSKVVSMLGGDEMNKLQPEANISIKAKAAVKVTLWDIHASQNQFVKDYTGLPAWLIYRLINREYYFIEDIAEAKR</sequence>
<organism evidence="1 2">
    <name type="scientific">Draconibacterium halophilum</name>
    <dbReference type="NCBI Taxonomy" id="2706887"/>
    <lineage>
        <taxon>Bacteria</taxon>
        <taxon>Pseudomonadati</taxon>
        <taxon>Bacteroidota</taxon>
        <taxon>Bacteroidia</taxon>
        <taxon>Marinilabiliales</taxon>
        <taxon>Prolixibacteraceae</taxon>
        <taxon>Draconibacterium</taxon>
    </lineage>
</organism>
<name>A0A6C0RI94_9BACT</name>
<dbReference type="SUPFAM" id="SSF102588">
    <property type="entry name" value="LmbE-like"/>
    <property type="match status" value="1"/>
</dbReference>
<dbReference type="Gene3D" id="3.40.50.10320">
    <property type="entry name" value="LmbE-like"/>
    <property type="match status" value="1"/>
</dbReference>
<dbReference type="PANTHER" id="PTHR12993">
    <property type="entry name" value="N-ACETYLGLUCOSAMINYL-PHOSPHATIDYLINOSITOL DE-N-ACETYLASE-RELATED"/>
    <property type="match status" value="1"/>
</dbReference>
<dbReference type="Pfam" id="PF02585">
    <property type="entry name" value="PIG-L"/>
    <property type="match status" value="1"/>
</dbReference>